<evidence type="ECO:0000313" key="2">
    <source>
        <dbReference type="Proteomes" id="UP001595457"/>
    </source>
</evidence>
<evidence type="ECO:0000313" key="1">
    <source>
        <dbReference type="EMBL" id="MFC2973266.1"/>
    </source>
</evidence>
<dbReference type="EMBL" id="JBHRSJ010000029">
    <property type="protein sequence ID" value="MFC2973266.1"/>
    <property type="molecule type" value="Genomic_DNA"/>
</dbReference>
<proteinExistence type="predicted"/>
<organism evidence="1 2">
    <name type="scientific">Azotobacter bryophylli</name>
    <dbReference type="NCBI Taxonomy" id="1986537"/>
    <lineage>
        <taxon>Bacteria</taxon>
        <taxon>Pseudomonadati</taxon>
        <taxon>Pseudomonadota</taxon>
        <taxon>Gammaproteobacteria</taxon>
        <taxon>Pseudomonadales</taxon>
        <taxon>Pseudomonadaceae</taxon>
        <taxon>Azotobacter</taxon>
    </lineage>
</organism>
<sequence length="59" mass="6653">MNRFSADTLFLDHCSGGHTARQQQGFRTIIAAPISALVDDFLPLTEDFILSQRQEFVLI</sequence>
<gene>
    <name evidence="1" type="ORF">ACFOJE_13710</name>
</gene>
<protein>
    <submittedName>
        <fullName evidence="1">Uncharacterized protein</fullName>
    </submittedName>
</protein>
<dbReference type="RefSeq" id="WP_377814948.1">
    <property type="nucleotide sequence ID" value="NZ_JBHRSJ010000029.1"/>
</dbReference>
<comment type="caution">
    <text evidence="1">The sequence shown here is derived from an EMBL/GenBank/DDBJ whole genome shotgun (WGS) entry which is preliminary data.</text>
</comment>
<keyword evidence="2" id="KW-1185">Reference proteome</keyword>
<name>A0ABV7AWH8_9GAMM</name>
<dbReference type="Proteomes" id="UP001595457">
    <property type="component" value="Unassembled WGS sequence"/>
</dbReference>
<reference evidence="2" key="1">
    <citation type="journal article" date="2019" name="Int. J. Syst. Evol. Microbiol.">
        <title>The Global Catalogue of Microorganisms (GCM) 10K type strain sequencing project: providing services to taxonomists for standard genome sequencing and annotation.</title>
        <authorList>
            <consortium name="The Broad Institute Genomics Platform"/>
            <consortium name="The Broad Institute Genome Sequencing Center for Infectious Disease"/>
            <person name="Wu L."/>
            <person name="Ma J."/>
        </authorList>
    </citation>
    <scope>NUCLEOTIDE SEQUENCE [LARGE SCALE GENOMIC DNA]</scope>
    <source>
        <strain evidence="2">KCTC 62195</strain>
    </source>
</reference>
<accession>A0ABV7AWH8</accession>